<dbReference type="CDD" id="cd00841">
    <property type="entry name" value="MPP_YfcE"/>
    <property type="match status" value="1"/>
</dbReference>
<dbReference type="NCBIfam" id="NF006988">
    <property type="entry name" value="PRK09453.1"/>
    <property type="match status" value="1"/>
</dbReference>
<evidence type="ECO:0000256" key="2">
    <source>
        <dbReference type="RuleBase" id="RU362039"/>
    </source>
</evidence>
<keyword evidence="2" id="KW-0479">Metal-binding</keyword>
<reference evidence="4" key="1">
    <citation type="submission" date="2022-01" db="EMBL/GenBank/DDBJ databases">
        <title>Whole genome-based taxonomy of the Shewanellaceae.</title>
        <authorList>
            <person name="Martin-Rodriguez A.J."/>
        </authorList>
    </citation>
    <scope>NUCLEOTIDE SEQUENCE</scope>
    <source>
        <strain evidence="4">KCTC 23973</strain>
    </source>
</reference>
<dbReference type="InterPro" id="IPR024654">
    <property type="entry name" value="Calcineurin-like_PHP_lpxH"/>
</dbReference>
<comment type="cofactor">
    <cofactor evidence="2">
        <name>a divalent metal cation</name>
        <dbReference type="ChEBI" id="CHEBI:60240"/>
    </cofactor>
</comment>
<dbReference type="RefSeq" id="WP_248949304.1">
    <property type="nucleotide sequence ID" value="NZ_JAKILB010000003.1"/>
</dbReference>
<evidence type="ECO:0000313" key="4">
    <source>
        <dbReference type="EMBL" id="MCL1138223.1"/>
    </source>
</evidence>
<dbReference type="GO" id="GO:0016787">
    <property type="term" value="F:hydrolase activity"/>
    <property type="evidence" value="ECO:0007669"/>
    <property type="project" value="UniProtKB-UniRule"/>
</dbReference>
<evidence type="ECO:0000313" key="5">
    <source>
        <dbReference type="Proteomes" id="UP001139293"/>
    </source>
</evidence>
<dbReference type="AlphaFoldDB" id="A0A9X1ZI21"/>
<evidence type="ECO:0000259" key="3">
    <source>
        <dbReference type="Pfam" id="PF12850"/>
    </source>
</evidence>
<dbReference type="EMBL" id="JAKILB010000003">
    <property type="protein sequence ID" value="MCL1138223.1"/>
    <property type="molecule type" value="Genomic_DNA"/>
</dbReference>
<organism evidence="4 5">
    <name type="scientific">Shewanella pneumatophori</name>
    <dbReference type="NCBI Taxonomy" id="314092"/>
    <lineage>
        <taxon>Bacteria</taxon>
        <taxon>Pseudomonadati</taxon>
        <taxon>Pseudomonadota</taxon>
        <taxon>Gammaproteobacteria</taxon>
        <taxon>Alteromonadales</taxon>
        <taxon>Shewanellaceae</taxon>
        <taxon>Shewanella</taxon>
    </lineage>
</organism>
<keyword evidence="5" id="KW-1185">Reference proteome</keyword>
<comment type="caution">
    <text evidence="4">The sequence shown here is derived from an EMBL/GenBank/DDBJ whole genome shotgun (WGS) entry which is preliminary data.</text>
</comment>
<dbReference type="InterPro" id="IPR000979">
    <property type="entry name" value="Phosphodiesterase_MJ0936/Vps29"/>
</dbReference>
<dbReference type="PANTHER" id="PTHR11124">
    <property type="entry name" value="VACUOLAR SORTING PROTEIN VPS29"/>
    <property type="match status" value="1"/>
</dbReference>
<dbReference type="NCBIfam" id="TIGR00040">
    <property type="entry name" value="yfcE"/>
    <property type="match status" value="1"/>
</dbReference>
<comment type="similarity">
    <text evidence="1 2">Belongs to the metallophosphoesterase superfamily. YfcE family.</text>
</comment>
<dbReference type="Pfam" id="PF12850">
    <property type="entry name" value="Metallophos_2"/>
    <property type="match status" value="1"/>
</dbReference>
<dbReference type="EC" id="3.1.4.-" evidence="2"/>
<dbReference type="SUPFAM" id="SSF56300">
    <property type="entry name" value="Metallo-dependent phosphatases"/>
    <property type="match status" value="1"/>
</dbReference>
<dbReference type="InterPro" id="IPR041802">
    <property type="entry name" value="MPP_YfcE"/>
</dbReference>
<accession>A0A9X1ZI21</accession>
<dbReference type="GO" id="GO:0046872">
    <property type="term" value="F:metal ion binding"/>
    <property type="evidence" value="ECO:0007669"/>
    <property type="project" value="UniProtKB-KW"/>
</dbReference>
<protein>
    <recommendedName>
        <fullName evidence="2">Phosphoesterase</fullName>
        <ecNumber evidence="2">3.1.4.-</ecNumber>
    </recommendedName>
</protein>
<dbReference type="InterPro" id="IPR029052">
    <property type="entry name" value="Metallo-depent_PP-like"/>
</dbReference>
<dbReference type="Proteomes" id="UP001139293">
    <property type="component" value="Unassembled WGS sequence"/>
</dbReference>
<gene>
    <name evidence="4" type="primary">yfcE</name>
    <name evidence="4" type="ORF">L2740_06630</name>
</gene>
<sequence length="185" mass="20341">MKLFIASDLHGCLLATETMLARFEESNANHLILLGDLLNHGPRNAIPDGYNPVATAEALNAYSKMIIAVRGNCDSEVDQALLQFPITASYAHVLLPQMRLFLTHGHIYHPDNLPPLQSGDGLLYGHSHIPVAEYRDDILLFNPGSTTIPRDNGRASYGLITATECQVHALDSDEILLSCSIRLKR</sequence>
<feature type="domain" description="Calcineurin-like phosphoesterase" evidence="3">
    <location>
        <begin position="1"/>
        <end position="162"/>
    </location>
</feature>
<name>A0A9X1ZI21_9GAMM</name>
<keyword evidence="4" id="KW-0378">Hydrolase</keyword>
<dbReference type="Gene3D" id="3.60.21.10">
    <property type="match status" value="1"/>
</dbReference>
<proteinExistence type="inferred from homology"/>
<evidence type="ECO:0000256" key="1">
    <source>
        <dbReference type="ARBA" id="ARBA00008950"/>
    </source>
</evidence>